<organism evidence="6 7">
    <name type="scientific">Mycoplasma zalophidermidis</name>
    <dbReference type="NCBI Taxonomy" id="398174"/>
    <lineage>
        <taxon>Bacteria</taxon>
        <taxon>Bacillati</taxon>
        <taxon>Mycoplasmatota</taxon>
        <taxon>Mollicutes</taxon>
        <taxon>Mycoplasmataceae</taxon>
        <taxon>Mycoplasma</taxon>
    </lineage>
</organism>
<evidence type="ECO:0000256" key="2">
    <source>
        <dbReference type="ARBA" id="ARBA00022695"/>
    </source>
</evidence>
<dbReference type="PANTHER" id="PTHR17490">
    <property type="entry name" value="SUA5"/>
    <property type="match status" value="1"/>
</dbReference>
<dbReference type="RefSeq" id="WP_216567927.1">
    <property type="nucleotide sequence ID" value="NZ_JAHMHK010000006.1"/>
</dbReference>
<feature type="domain" description="YrdC-like" evidence="5">
    <location>
        <begin position="1"/>
        <end position="152"/>
    </location>
</feature>
<evidence type="ECO:0000256" key="4">
    <source>
        <dbReference type="ARBA" id="ARBA00022840"/>
    </source>
</evidence>
<comment type="caution">
    <text evidence="6">The sequence shown here is derived from an EMBL/GenBank/DDBJ whole genome shotgun (WGS) entry which is preliminary data.</text>
</comment>
<dbReference type="EMBL" id="JAHMHK010000006">
    <property type="protein sequence ID" value="MBU4693884.1"/>
    <property type="molecule type" value="Genomic_DNA"/>
</dbReference>
<dbReference type="InterPro" id="IPR050156">
    <property type="entry name" value="TC-AMP_synthase_SUA5"/>
</dbReference>
<accession>A0ABS6DSM8</accession>
<evidence type="ECO:0000313" key="7">
    <source>
        <dbReference type="Proteomes" id="UP000812267"/>
    </source>
</evidence>
<keyword evidence="2" id="KW-0548">Nucleotidyltransferase</keyword>
<proteinExistence type="predicted"/>
<sequence>MNKYEKIFITTTDTVCGIGGPISDTTLETIYELKQRPAHKKIMILVGSLEQAQKFKEWNEEANDVALKFWPGAVSIVVNNQGFRMPNHPKLNEFLLKNGPMYVTSANISGQEPIQINQAKTVFPQITNVFNFGQVSGKASRIYNVDTKEWIR</sequence>
<keyword evidence="4" id="KW-0067">ATP-binding</keyword>
<evidence type="ECO:0000259" key="5">
    <source>
        <dbReference type="PROSITE" id="PS51163"/>
    </source>
</evidence>
<keyword evidence="2" id="KW-0808">Transferase</keyword>
<keyword evidence="1" id="KW-0819">tRNA processing</keyword>
<evidence type="ECO:0000256" key="1">
    <source>
        <dbReference type="ARBA" id="ARBA00022694"/>
    </source>
</evidence>
<reference evidence="6" key="1">
    <citation type="submission" date="2021-06" db="EMBL/GenBank/DDBJ databases">
        <title>Novel Mycoplasma species detected in California sea lions (Zalophus californianus) from the USA.</title>
        <authorList>
            <person name="Volokhov D.V."/>
            <person name="Furtak V.A."/>
            <person name="Zagorodnyaya T.A."/>
        </authorList>
    </citation>
    <scope>NUCLEOTIDE SEQUENCE [LARGE SCALE GENOMIC DNA]</scope>
    <source>
        <strain evidence="6">CSL 4779</strain>
    </source>
</reference>
<dbReference type="Pfam" id="PF01300">
    <property type="entry name" value="Sua5_yciO_yrdC"/>
    <property type="match status" value="1"/>
</dbReference>
<evidence type="ECO:0000256" key="3">
    <source>
        <dbReference type="ARBA" id="ARBA00022741"/>
    </source>
</evidence>
<dbReference type="PANTHER" id="PTHR17490:SF16">
    <property type="entry name" value="THREONYLCARBAMOYL-AMP SYNTHASE"/>
    <property type="match status" value="1"/>
</dbReference>
<dbReference type="PROSITE" id="PS51163">
    <property type="entry name" value="YRDC"/>
    <property type="match status" value="1"/>
</dbReference>
<dbReference type="Proteomes" id="UP000812267">
    <property type="component" value="Unassembled WGS sequence"/>
</dbReference>
<protein>
    <submittedName>
        <fullName evidence="6">Sua5/YciO/YrdC/YwlC family protein</fullName>
    </submittedName>
</protein>
<keyword evidence="7" id="KW-1185">Reference proteome</keyword>
<evidence type="ECO:0000313" key="6">
    <source>
        <dbReference type="EMBL" id="MBU4693884.1"/>
    </source>
</evidence>
<keyword evidence="3" id="KW-0547">Nucleotide-binding</keyword>
<dbReference type="InterPro" id="IPR006070">
    <property type="entry name" value="Sua5-like_dom"/>
</dbReference>
<name>A0ABS6DSM8_9MOLU</name>
<gene>
    <name evidence="6" type="ORF">KQ878_03255</name>
</gene>